<evidence type="ECO:0000313" key="3">
    <source>
        <dbReference type="EMBL" id="MBO0609192.1"/>
    </source>
</evidence>
<proteinExistence type="predicted"/>
<keyword evidence="2" id="KW-0472">Membrane</keyword>
<feature type="region of interest" description="Disordered" evidence="1">
    <location>
        <begin position="94"/>
        <end position="136"/>
    </location>
</feature>
<dbReference type="Proteomes" id="UP000664617">
    <property type="component" value="Unassembled WGS sequence"/>
</dbReference>
<gene>
    <name evidence="3" type="ORF">J0911_09120</name>
</gene>
<name>A0ABS3I847_9MICO</name>
<feature type="compositionally biased region" description="Low complexity" evidence="1">
    <location>
        <begin position="24"/>
        <end position="37"/>
    </location>
</feature>
<comment type="caution">
    <text evidence="3">The sequence shown here is derived from an EMBL/GenBank/DDBJ whole genome shotgun (WGS) entry which is preliminary data.</text>
</comment>
<keyword evidence="2" id="KW-0812">Transmembrane</keyword>
<feature type="compositionally biased region" description="Low complexity" evidence="1">
    <location>
        <begin position="184"/>
        <end position="195"/>
    </location>
</feature>
<organism evidence="3 4">
    <name type="scientific">Myceligenerans salitolerans</name>
    <dbReference type="NCBI Taxonomy" id="1230528"/>
    <lineage>
        <taxon>Bacteria</taxon>
        <taxon>Bacillati</taxon>
        <taxon>Actinomycetota</taxon>
        <taxon>Actinomycetes</taxon>
        <taxon>Micrococcales</taxon>
        <taxon>Promicromonosporaceae</taxon>
        <taxon>Myceligenerans</taxon>
    </lineage>
</organism>
<feature type="compositionally biased region" description="Pro residues" evidence="1">
    <location>
        <begin position="1"/>
        <end position="12"/>
    </location>
</feature>
<accession>A0ABS3I847</accession>
<keyword evidence="2" id="KW-1133">Transmembrane helix</keyword>
<protein>
    <submittedName>
        <fullName evidence="3">Uncharacterized protein</fullName>
    </submittedName>
</protein>
<dbReference type="EMBL" id="JAFMPK010000036">
    <property type="protein sequence ID" value="MBO0609192.1"/>
    <property type="molecule type" value="Genomic_DNA"/>
</dbReference>
<keyword evidence="4" id="KW-1185">Reference proteome</keyword>
<reference evidence="4" key="2">
    <citation type="submission" date="2023-07" db="EMBL/GenBank/DDBJ databases">
        <title>Myceligenerans salitolerans sp. nov., a halotolerant actinomycete isolated from a salt lake in Xinjiang, China.</title>
        <authorList>
            <person name="Guan T."/>
        </authorList>
    </citation>
    <scope>NUCLEOTIDE SEQUENCE [LARGE SCALE GENOMIC DNA]</scope>
    <source>
        <strain evidence="4">XHU 5031</strain>
    </source>
</reference>
<dbReference type="RefSeq" id="WP_207275159.1">
    <property type="nucleotide sequence ID" value="NZ_JAFMPK010000036.1"/>
</dbReference>
<evidence type="ECO:0000313" key="4">
    <source>
        <dbReference type="Proteomes" id="UP000664617"/>
    </source>
</evidence>
<feature type="region of interest" description="Disordered" evidence="1">
    <location>
        <begin position="181"/>
        <end position="207"/>
    </location>
</feature>
<evidence type="ECO:0000256" key="1">
    <source>
        <dbReference type="SAM" id="MobiDB-lite"/>
    </source>
</evidence>
<feature type="transmembrane region" description="Helical" evidence="2">
    <location>
        <begin position="151"/>
        <end position="173"/>
    </location>
</feature>
<reference evidence="3 4" key="1">
    <citation type="submission" date="2021-03" db="EMBL/GenBank/DDBJ databases">
        <authorList>
            <person name="Xin L."/>
        </authorList>
    </citation>
    <scope>NUCLEOTIDE SEQUENCE [LARGE SCALE GENOMIC DNA]</scope>
    <source>
        <strain evidence="3 4">XHU 5031</strain>
    </source>
</reference>
<evidence type="ECO:0000256" key="2">
    <source>
        <dbReference type="SAM" id="Phobius"/>
    </source>
</evidence>
<feature type="compositionally biased region" description="Pro residues" evidence="1">
    <location>
        <begin position="63"/>
        <end position="74"/>
    </location>
</feature>
<feature type="region of interest" description="Disordered" evidence="1">
    <location>
        <begin position="1"/>
        <end position="78"/>
    </location>
</feature>
<sequence>MSGTVPPPPPPEGWDDEGNGGAEGPAAASPAAQAPGPQRVSATTRMPPAISPTSQFSDAVTPAPAPPVQQPGYPPQQAYPQAAYEQQGYPQGYQQQGYAQGYPPQGYAQPGYPPQQGYPQQQGYQQQPGYAPQGYQGYEQAPARRRLSPGWIAFIALDVVLVIAAIVFAVNLMSNDDGQAPVVGSSQEADASASAGQGGDSEPEEPKYATGLEVNAPGAKVFAAPSGNITCTLSKNAATCGIVELNSPPAPDGCDGVQGHVVALDQSGQFSLPCVAKKDKPVPASGLKVLEYEKKEKAHGFTCVSRTTGMSCTHDATGSSFTVARAGISQS</sequence>